<dbReference type="SUPFAM" id="SSF50978">
    <property type="entry name" value="WD40 repeat-like"/>
    <property type="match status" value="1"/>
</dbReference>
<dbReference type="PROSITE" id="PS50896">
    <property type="entry name" value="LISH"/>
    <property type="match status" value="1"/>
</dbReference>
<proteinExistence type="predicted"/>
<dbReference type="HOGENOM" id="CLU_048446_0_0_1"/>
<protein>
    <submittedName>
        <fullName evidence="3">Uncharacterized protein</fullName>
    </submittedName>
</protein>
<sequence>MPAGDSPDVLVARFLRANNFNETFAAFVRETNLVPESITNNPSDLTIEQILEEKKLYDLAIRFEKFNVGAGDVDFAVPYPNTPTSLTTLSTAFNILSLNLASLVIPSDESTSPSAQQVIISATSDKALRIYSAKEPHELVIPHPISGLHAGPILCVQAVAQKWLLTASMAGDIAISNIRGDVVHRWEGHTKYIVKLAVSDPLPESTESEEVRYIAAASYDKSFSVHKLRIPSDHAPADPEDEEAVAETKKPSSEYLQTVTFPETVEDVIFTKDYRESSTDASLLLLIATIRDSAYLHIYSTSTRASTSSSSSLSKPFTFLSKNPLNATSTTWLTYTPTSLVPHPQHPHLIALITSSLPIPKLIIYNLSTFTVEKEFTVTVNLSAYSTGIVAWRGDASASGVWVNSDDGVVKGIEVKTGKVKVELKAHDGRKVRCLAAGTVRSATNGATTESENYDDDDSQELLISGGFDGALKVWKAGPIEAE</sequence>
<reference evidence="3 4" key="1">
    <citation type="journal article" date="2013" name="PLoS Genet.">
        <title>Genomic mechanisms accounting for the adaptation to parasitism in nematode-trapping fungi.</title>
        <authorList>
            <person name="Meerupati T."/>
            <person name="Andersson K.M."/>
            <person name="Friman E."/>
            <person name="Kumar D."/>
            <person name="Tunlid A."/>
            <person name="Ahren D."/>
        </authorList>
    </citation>
    <scope>NUCLEOTIDE SEQUENCE [LARGE SCALE GENOMIC DNA]</scope>
    <source>
        <strain evidence="3 4">CBS 200.50</strain>
    </source>
</reference>
<dbReference type="PANTHER" id="PTHR19848:SF8">
    <property type="entry name" value="F-BOX AND WD REPEAT DOMAIN CONTAINING 7"/>
    <property type="match status" value="1"/>
</dbReference>
<dbReference type="AlphaFoldDB" id="S8BTW5"/>
<evidence type="ECO:0000313" key="3">
    <source>
        <dbReference type="EMBL" id="EPS38717.1"/>
    </source>
</evidence>
<name>S8BTW5_DACHA</name>
<dbReference type="SMART" id="SM00320">
    <property type="entry name" value="WD40"/>
    <property type="match status" value="4"/>
</dbReference>
<evidence type="ECO:0000313" key="4">
    <source>
        <dbReference type="Proteomes" id="UP000015100"/>
    </source>
</evidence>
<dbReference type="eggNOG" id="ENOG502S696">
    <property type="taxonomic scope" value="Eukaryota"/>
</dbReference>
<dbReference type="InterPro" id="IPR015943">
    <property type="entry name" value="WD40/YVTN_repeat-like_dom_sf"/>
</dbReference>
<dbReference type="STRING" id="1284197.S8BTW5"/>
<dbReference type="Gene3D" id="2.130.10.10">
    <property type="entry name" value="YVTN repeat-like/Quinoprotein amine dehydrogenase"/>
    <property type="match status" value="2"/>
</dbReference>
<evidence type="ECO:0000256" key="1">
    <source>
        <dbReference type="ARBA" id="ARBA00022574"/>
    </source>
</evidence>
<keyword evidence="4" id="KW-1185">Reference proteome</keyword>
<evidence type="ECO:0000256" key="2">
    <source>
        <dbReference type="ARBA" id="ARBA00022737"/>
    </source>
</evidence>
<dbReference type="InterPro" id="IPR006594">
    <property type="entry name" value="LisH"/>
</dbReference>
<keyword evidence="2" id="KW-0677">Repeat</keyword>
<dbReference type="EMBL" id="AQGS01000532">
    <property type="protein sequence ID" value="EPS38717.1"/>
    <property type="molecule type" value="Genomic_DNA"/>
</dbReference>
<dbReference type="InterPro" id="IPR036322">
    <property type="entry name" value="WD40_repeat_dom_sf"/>
</dbReference>
<dbReference type="OrthoDB" id="1932312at2759"/>
<dbReference type="Proteomes" id="UP000015100">
    <property type="component" value="Unassembled WGS sequence"/>
</dbReference>
<dbReference type="OMA" id="MKVIIVR"/>
<organism evidence="3 4">
    <name type="scientific">Dactylellina haptotyla (strain CBS 200.50)</name>
    <name type="common">Nematode-trapping fungus</name>
    <name type="synonym">Monacrosporium haptotylum</name>
    <dbReference type="NCBI Taxonomy" id="1284197"/>
    <lineage>
        <taxon>Eukaryota</taxon>
        <taxon>Fungi</taxon>
        <taxon>Dikarya</taxon>
        <taxon>Ascomycota</taxon>
        <taxon>Pezizomycotina</taxon>
        <taxon>Orbiliomycetes</taxon>
        <taxon>Orbiliales</taxon>
        <taxon>Orbiliaceae</taxon>
        <taxon>Dactylellina</taxon>
    </lineage>
</organism>
<dbReference type="PANTHER" id="PTHR19848">
    <property type="entry name" value="WD40 REPEAT PROTEIN"/>
    <property type="match status" value="1"/>
</dbReference>
<comment type="caution">
    <text evidence="3">The sequence shown here is derived from an EMBL/GenBank/DDBJ whole genome shotgun (WGS) entry which is preliminary data.</text>
</comment>
<reference evidence="4" key="2">
    <citation type="submission" date="2013-04" db="EMBL/GenBank/DDBJ databases">
        <title>Genomic mechanisms accounting for the adaptation to parasitism in nematode-trapping fungi.</title>
        <authorList>
            <person name="Ahren D.G."/>
        </authorList>
    </citation>
    <scope>NUCLEOTIDE SEQUENCE [LARGE SCALE GENOMIC DNA]</scope>
    <source>
        <strain evidence="4">CBS 200.50</strain>
    </source>
</reference>
<accession>S8BTW5</accession>
<keyword evidence="1" id="KW-0853">WD repeat</keyword>
<gene>
    <name evidence="3" type="ORF">H072_7550</name>
</gene>
<dbReference type="InterPro" id="IPR001680">
    <property type="entry name" value="WD40_rpt"/>
</dbReference>